<dbReference type="Proteomes" id="UP000305362">
    <property type="component" value="Unassembled WGS sequence"/>
</dbReference>
<dbReference type="EMBL" id="SPRH01000073">
    <property type="protein sequence ID" value="TIB96030.1"/>
    <property type="molecule type" value="Genomic_DNA"/>
</dbReference>
<feature type="compositionally biased region" description="Polar residues" evidence="1">
    <location>
        <begin position="385"/>
        <end position="397"/>
    </location>
</feature>
<name>A0A4T0MQ82_9BASI</name>
<feature type="region of interest" description="Disordered" evidence="1">
    <location>
        <begin position="382"/>
        <end position="406"/>
    </location>
</feature>
<evidence type="ECO:0000313" key="8">
    <source>
        <dbReference type="Proteomes" id="UP000305362"/>
    </source>
</evidence>
<proteinExistence type="predicted"/>
<dbReference type="GO" id="GO:0016787">
    <property type="term" value="F:hydrolase activity"/>
    <property type="evidence" value="ECO:0007669"/>
    <property type="project" value="UniProtKB-KW"/>
</dbReference>
<dbReference type="Proteomes" id="UP000310685">
    <property type="component" value="Unassembled WGS sequence"/>
</dbReference>
<dbReference type="Proteomes" id="UP000310708">
    <property type="component" value="Unassembled WGS sequence"/>
</dbReference>
<dbReference type="EMBL" id="SPRO01000015">
    <property type="protein sequence ID" value="TIC31043.1"/>
    <property type="molecule type" value="Genomic_DNA"/>
</dbReference>
<dbReference type="EMBL" id="SPRX01000016">
    <property type="protein sequence ID" value="TIC66526.1"/>
    <property type="molecule type" value="Genomic_DNA"/>
</dbReference>
<feature type="compositionally biased region" description="Polar residues" evidence="1">
    <location>
        <begin position="228"/>
        <end position="240"/>
    </location>
</feature>
<evidence type="ECO:0000313" key="2">
    <source>
        <dbReference type="EMBL" id="TIB80009.1"/>
    </source>
</evidence>
<reference evidence="8 9" key="1">
    <citation type="submission" date="2019-03" db="EMBL/GenBank/DDBJ databases">
        <title>Sequencing 25 genomes of Wallemia mellicola.</title>
        <authorList>
            <person name="Gostincar C."/>
        </authorList>
    </citation>
    <scope>NUCLEOTIDE SEQUENCE [LARGE SCALE GENOMIC DNA]</scope>
    <source>
        <strain evidence="3 10">EXF-1262</strain>
        <strain evidence="5 11">EXF-1274</strain>
        <strain evidence="7 8">EXF-1277</strain>
        <strain evidence="2 12">EXF-6152</strain>
        <strain evidence="6 13">EXF-757</strain>
        <strain evidence="4 9">EXF-8738</strain>
    </source>
</reference>
<dbReference type="EMBL" id="SPRC01000019">
    <property type="protein sequence ID" value="TIB80009.1"/>
    <property type="molecule type" value="Genomic_DNA"/>
</dbReference>
<sequence>MLTRSARSRYKRLIGALYRQYTVDSSKKTHIIHSLLRNPVIFEPIRKPRSPIVLCHGEMVYIAIMFILPIKGLYGFDVWTPPGIPKLQLHYWADLMDILRNKIGAEVIVTGVPGTGSVKERADAMHNQLQNTVKGRDINFLAHSMGGLDCRHLLTHINPTDYKPRSLTTISTPHRGSPFMDWCARSHNQTQANIGIGAQAIQDTADASSQPLSVPSMPLSLKSPLLQAQPTTSTTNITNDPNSDSKSSLSSLPQISLPIAFTSSLSSYLLALLDSPAYANLTTAFTNGIFNPRTPDVEDVKYYSIAARHPGLGWWHPLFLPQLVLEASAKASMREAEGKIGDDYEGNDGLVSVSSAKWGEFLGVIDGVDHWWMRGSRGFPKDNKGSVTDATTNTKQPINHKDLYNTPESSWQDVNKQIESNWRGKEEQNVDSQQSSVSAIARWFSDRIPTSQSKANEDKEKSIEKYENHMDREKFYIALCHKLYQDGL</sequence>
<dbReference type="EMBL" id="SPRW01000070">
    <property type="protein sequence ID" value="TIC60945.1"/>
    <property type="molecule type" value="Genomic_DNA"/>
</dbReference>
<dbReference type="SUPFAM" id="SSF53474">
    <property type="entry name" value="alpha/beta-Hydrolases"/>
    <property type="match status" value="1"/>
</dbReference>
<gene>
    <name evidence="6" type="ORF">E3Q01_01712</name>
    <name evidence="5" type="ORF">E3Q02_04090</name>
    <name evidence="7" type="ORF">E3Q03_01847</name>
    <name evidence="4" type="ORF">E3Q10_01916</name>
    <name evidence="3" type="ORF">E3Q17_04036</name>
    <name evidence="2" type="ORF">E3Q22_02120</name>
</gene>
<dbReference type="AlphaFoldDB" id="A0A4T0MQ82"/>
<dbReference type="Proteomes" id="UP000309601">
    <property type="component" value="Unassembled WGS sequence"/>
</dbReference>
<evidence type="ECO:0000256" key="1">
    <source>
        <dbReference type="SAM" id="MobiDB-lite"/>
    </source>
</evidence>
<evidence type="ECO:0000313" key="12">
    <source>
        <dbReference type="Proteomes" id="UP000310685"/>
    </source>
</evidence>
<comment type="caution">
    <text evidence="6">The sequence shown here is derived from an EMBL/GenBank/DDBJ whole genome shotgun (WGS) entry which is preliminary data.</text>
</comment>
<accession>A0A4T0MQ82</accession>
<dbReference type="PANTHER" id="PTHR11440">
    <property type="entry name" value="LECITHIN-CHOLESTEROL ACYLTRANSFERASE-RELATED"/>
    <property type="match status" value="1"/>
</dbReference>
<evidence type="ECO:0000313" key="7">
    <source>
        <dbReference type="EMBL" id="TIC67808.1"/>
    </source>
</evidence>
<organism evidence="6 13">
    <name type="scientific">Wallemia mellicola</name>
    <dbReference type="NCBI Taxonomy" id="1708541"/>
    <lineage>
        <taxon>Eukaryota</taxon>
        <taxon>Fungi</taxon>
        <taxon>Dikarya</taxon>
        <taxon>Basidiomycota</taxon>
        <taxon>Wallemiomycotina</taxon>
        <taxon>Wallemiomycetes</taxon>
        <taxon>Wallemiales</taxon>
        <taxon>Wallemiaceae</taxon>
        <taxon>Wallemia</taxon>
    </lineage>
</organism>
<evidence type="ECO:0000313" key="13">
    <source>
        <dbReference type="Proteomes" id="UP000310708"/>
    </source>
</evidence>
<dbReference type="EMBL" id="SPRV01000015">
    <property type="protein sequence ID" value="TIC67808.1"/>
    <property type="molecule type" value="Genomic_DNA"/>
</dbReference>
<keyword evidence="6" id="KW-0378">Hydrolase</keyword>
<dbReference type="Proteomes" id="UP000305647">
    <property type="component" value="Unassembled WGS sequence"/>
</dbReference>
<dbReference type="InterPro" id="IPR029058">
    <property type="entry name" value="AB_hydrolase_fold"/>
</dbReference>
<evidence type="ECO:0000313" key="4">
    <source>
        <dbReference type="EMBL" id="TIC31043.1"/>
    </source>
</evidence>
<evidence type="ECO:0000313" key="9">
    <source>
        <dbReference type="Proteomes" id="UP000305647"/>
    </source>
</evidence>
<evidence type="ECO:0000313" key="11">
    <source>
        <dbReference type="Proteomes" id="UP000309601"/>
    </source>
</evidence>
<dbReference type="Proteomes" id="UP000307169">
    <property type="component" value="Unassembled WGS sequence"/>
</dbReference>
<evidence type="ECO:0000313" key="3">
    <source>
        <dbReference type="EMBL" id="TIB96030.1"/>
    </source>
</evidence>
<protein>
    <submittedName>
        <fullName evidence="6">Alpha/beta-hydrolase</fullName>
    </submittedName>
</protein>
<feature type="region of interest" description="Disordered" evidence="1">
    <location>
        <begin position="228"/>
        <end position="249"/>
    </location>
</feature>
<evidence type="ECO:0000313" key="10">
    <source>
        <dbReference type="Proteomes" id="UP000307169"/>
    </source>
</evidence>
<dbReference type="Gene3D" id="3.40.50.1820">
    <property type="entry name" value="alpha/beta hydrolase"/>
    <property type="match status" value="1"/>
</dbReference>
<dbReference type="OrthoDB" id="5592486at2759"/>
<evidence type="ECO:0000313" key="5">
    <source>
        <dbReference type="EMBL" id="TIC60945.1"/>
    </source>
</evidence>
<evidence type="ECO:0000313" key="6">
    <source>
        <dbReference type="EMBL" id="TIC66526.1"/>
    </source>
</evidence>